<evidence type="ECO:0000256" key="2">
    <source>
        <dbReference type="ARBA" id="ARBA00001968"/>
    </source>
</evidence>
<dbReference type="InterPro" id="IPR036704">
    <property type="entry name" value="RraA/RraA-like_sf"/>
</dbReference>
<accession>A0A7K0K4G3</accession>
<dbReference type="Gene3D" id="3.50.30.40">
    <property type="entry name" value="Ribonuclease E inhibitor RraA/RraA-like"/>
    <property type="match status" value="1"/>
</dbReference>
<dbReference type="InterPro" id="IPR010203">
    <property type="entry name" value="RraA"/>
</dbReference>
<comment type="cofactor">
    <cofactor evidence="9">
        <name>Mg(2+)</name>
        <dbReference type="ChEBI" id="CHEBI:18420"/>
    </cofactor>
</comment>
<dbReference type="SUPFAM" id="SSF89562">
    <property type="entry name" value="RraA-like"/>
    <property type="match status" value="1"/>
</dbReference>
<feature type="binding site" evidence="9">
    <location>
        <position position="103"/>
    </location>
    <ligand>
        <name>Mg(2+)</name>
        <dbReference type="ChEBI" id="CHEBI:18420"/>
    </ligand>
</feature>
<comment type="function">
    <text evidence="7 10">Catalyzes the aldol cleavage of 4-hydroxy-4-methyl-2-oxoglutarate (HMG) into 2 molecules of pyruvate. Also contains a secondary oxaloacetate (OAA) decarboxylase activity due to the common pyruvate enolate transition state formed following C-C bond cleavage in the retro-aldol and decarboxylation reactions.</text>
</comment>
<reference evidence="11 12" key="1">
    <citation type="submission" date="2019-08" db="EMBL/GenBank/DDBJ databases">
        <title>In-depth cultivation of the pig gut microbiome towards novel bacterial diversity and tailored functional studies.</title>
        <authorList>
            <person name="Wylensek D."/>
            <person name="Hitch T.C.A."/>
            <person name="Clavel T."/>
        </authorList>
    </citation>
    <scope>NUCLEOTIDE SEQUENCE [LARGE SCALE GENOMIC DNA]</scope>
    <source>
        <strain evidence="11 12">RF-GAM-744-WT-7</strain>
    </source>
</reference>
<dbReference type="GO" id="GO:0051252">
    <property type="term" value="P:regulation of RNA metabolic process"/>
    <property type="evidence" value="ECO:0007669"/>
    <property type="project" value="InterPro"/>
</dbReference>
<evidence type="ECO:0000256" key="5">
    <source>
        <dbReference type="ARBA" id="ARBA00022723"/>
    </source>
</evidence>
<dbReference type="GO" id="GO:0008428">
    <property type="term" value="F:ribonuclease inhibitor activity"/>
    <property type="evidence" value="ECO:0007669"/>
    <property type="project" value="InterPro"/>
</dbReference>
<dbReference type="AlphaFoldDB" id="A0A7K0K4G3"/>
<dbReference type="Pfam" id="PF03737">
    <property type="entry name" value="RraA-like"/>
    <property type="match status" value="1"/>
</dbReference>
<dbReference type="GO" id="GO:0008948">
    <property type="term" value="F:oxaloacetate decarboxylase activity"/>
    <property type="evidence" value="ECO:0007669"/>
    <property type="project" value="UniProtKB-EC"/>
</dbReference>
<feature type="binding site" evidence="9">
    <location>
        <position position="102"/>
    </location>
    <ligand>
        <name>substrate</name>
    </ligand>
</feature>
<feature type="binding site" evidence="9">
    <location>
        <begin position="80"/>
        <end position="83"/>
    </location>
    <ligand>
        <name>substrate</name>
    </ligand>
</feature>
<dbReference type="NCBIfam" id="TIGR01935">
    <property type="entry name" value="NOT-MenG"/>
    <property type="match status" value="1"/>
</dbReference>
<comment type="caution">
    <text evidence="11">The sequence shown here is derived from an EMBL/GenBank/DDBJ whole genome shotgun (WGS) entry which is preliminary data.</text>
</comment>
<comment type="cofactor">
    <cofactor evidence="2 10">
        <name>a divalent metal cation</name>
        <dbReference type="ChEBI" id="CHEBI:60240"/>
    </cofactor>
</comment>
<proteinExistence type="inferred from homology"/>
<dbReference type="EMBL" id="VUMY01000017">
    <property type="protein sequence ID" value="MST50362.1"/>
    <property type="molecule type" value="Genomic_DNA"/>
</dbReference>
<evidence type="ECO:0000256" key="8">
    <source>
        <dbReference type="ARBA" id="ARBA00047973"/>
    </source>
</evidence>
<keyword evidence="5 9" id="KW-0479">Metal-binding</keyword>
<evidence type="ECO:0000313" key="12">
    <source>
        <dbReference type="Proteomes" id="UP000442535"/>
    </source>
</evidence>
<keyword evidence="6 10" id="KW-0456">Lyase</keyword>
<protein>
    <recommendedName>
        <fullName evidence="10">4-hydroxy-4-methyl-2-oxoglutarate aldolase</fullName>
        <shortName evidence="10">HMG aldolase</shortName>
        <ecNumber evidence="10">4.1.1.112</ecNumber>
        <ecNumber evidence="10">4.1.3.17</ecNumber>
    </recommendedName>
    <alternativeName>
        <fullName evidence="10">Oxaloacetate decarboxylase</fullName>
    </alternativeName>
</protein>
<name>A0A7K0K4G3_9ACTO</name>
<dbReference type="EC" id="4.1.3.17" evidence="10"/>
<dbReference type="GO" id="GO:0046872">
    <property type="term" value="F:metal ion binding"/>
    <property type="evidence" value="ECO:0007669"/>
    <property type="project" value="UniProtKB-KW"/>
</dbReference>
<gene>
    <name evidence="11" type="primary">rraA</name>
    <name evidence="11" type="ORF">FYJ63_09005</name>
</gene>
<dbReference type="PANTHER" id="PTHR33254:SF4">
    <property type="entry name" value="4-HYDROXY-4-METHYL-2-OXOGLUTARATE ALDOLASE 3-RELATED"/>
    <property type="match status" value="1"/>
</dbReference>
<dbReference type="GO" id="GO:0047443">
    <property type="term" value="F:4-hydroxy-4-methyl-2-oxoglutarate aldolase activity"/>
    <property type="evidence" value="ECO:0007669"/>
    <property type="project" value="UniProtKB-EC"/>
</dbReference>
<evidence type="ECO:0000256" key="3">
    <source>
        <dbReference type="ARBA" id="ARBA00008621"/>
    </source>
</evidence>
<sequence length="162" mass="16614">MTEPVVAKPTADLVDEYGKDLRVSTLQMRDFGGNKSFAGPIATIRCHLDNGLVKATLNSPGEGRVLVIDGEGDLATALCGDLIAGAAVKNNWAGIIVNGAIRDSAAIGALPLGCKALGTTPAKSAKDSAGEKDIPLSFGGIIWKPGDILHADLDGVVLLPEN</sequence>
<dbReference type="EC" id="4.1.1.112" evidence="10"/>
<dbReference type="RefSeq" id="WP_154545937.1">
    <property type="nucleotide sequence ID" value="NZ_JAQYQY010000026.1"/>
</dbReference>
<evidence type="ECO:0000256" key="9">
    <source>
        <dbReference type="PIRSR" id="PIRSR605493-1"/>
    </source>
</evidence>
<dbReference type="Proteomes" id="UP000442535">
    <property type="component" value="Unassembled WGS sequence"/>
</dbReference>
<keyword evidence="12" id="KW-1185">Reference proteome</keyword>
<evidence type="ECO:0000256" key="10">
    <source>
        <dbReference type="RuleBase" id="RU004338"/>
    </source>
</evidence>
<dbReference type="InterPro" id="IPR005493">
    <property type="entry name" value="RraA/RraA-like"/>
</dbReference>
<comment type="catalytic activity">
    <reaction evidence="1 10">
        <text>4-hydroxy-4-methyl-2-oxoglutarate = 2 pyruvate</text>
        <dbReference type="Rhea" id="RHEA:22748"/>
        <dbReference type="ChEBI" id="CHEBI:15361"/>
        <dbReference type="ChEBI" id="CHEBI:58276"/>
        <dbReference type="EC" id="4.1.3.17"/>
    </reaction>
</comment>
<comment type="subunit">
    <text evidence="4 10">Homotrimer.</text>
</comment>
<organism evidence="11 12">
    <name type="scientific">Mobiluncus porci</name>
    <dbReference type="NCBI Taxonomy" id="2652278"/>
    <lineage>
        <taxon>Bacteria</taxon>
        <taxon>Bacillati</taxon>
        <taxon>Actinomycetota</taxon>
        <taxon>Actinomycetes</taxon>
        <taxon>Actinomycetales</taxon>
        <taxon>Actinomycetaceae</taxon>
        <taxon>Mobiluncus</taxon>
    </lineage>
</organism>
<evidence type="ECO:0000256" key="7">
    <source>
        <dbReference type="ARBA" id="ARBA00025046"/>
    </source>
</evidence>
<evidence type="ECO:0000256" key="6">
    <source>
        <dbReference type="ARBA" id="ARBA00023239"/>
    </source>
</evidence>
<evidence type="ECO:0000313" key="11">
    <source>
        <dbReference type="EMBL" id="MST50362.1"/>
    </source>
</evidence>
<dbReference type="CDD" id="cd16841">
    <property type="entry name" value="RraA_family"/>
    <property type="match status" value="1"/>
</dbReference>
<dbReference type="PANTHER" id="PTHR33254">
    <property type="entry name" value="4-HYDROXY-4-METHYL-2-OXOGLUTARATE ALDOLASE 3-RELATED"/>
    <property type="match status" value="1"/>
</dbReference>
<keyword evidence="9" id="KW-0460">Magnesium</keyword>
<evidence type="ECO:0000256" key="1">
    <source>
        <dbReference type="ARBA" id="ARBA00001342"/>
    </source>
</evidence>
<comment type="similarity">
    <text evidence="3 10">Belongs to the class II aldolase/RraA-like family.</text>
</comment>
<evidence type="ECO:0000256" key="4">
    <source>
        <dbReference type="ARBA" id="ARBA00011233"/>
    </source>
</evidence>
<dbReference type="NCBIfam" id="NF006875">
    <property type="entry name" value="PRK09372.1"/>
    <property type="match status" value="1"/>
</dbReference>
<comment type="catalytic activity">
    <reaction evidence="8 10">
        <text>oxaloacetate + H(+) = pyruvate + CO2</text>
        <dbReference type="Rhea" id="RHEA:15641"/>
        <dbReference type="ChEBI" id="CHEBI:15361"/>
        <dbReference type="ChEBI" id="CHEBI:15378"/>
        <dbReference type="ChEBI" id="CHEBI:16452"/>
        <dbReference type="ChEBI" id="CHEBI:16526"/>
        <dbReference type="EC" id="4.1.1.112"/>
    </reaction>
</comment>